<gene>
    <name evidence="1" type="ORF">AVEN_107123_1</name>
</gene>
<protein>
    <submittedName>
        <fullName evidence="1">Uncharacterized protein</fullName>
    </submittedName>
</protein>
<proteinExistence type="predicted"/>
<evidence type="ECO:0000313" key="2">
    <source>
        <dbReference type="Proteomes" id="UP000499080"/>
    </source>
</evidence>
<evidence type="ECO:0000313" key="1">
    <source>
        <dbReference type="EMBL" id="GBN66718.1"/>
    </source>
</evidence>
<dbReference type="Proteomes" id="UP000499080">
    <property type="component" value="Unassembled WGS sequence"/>
</dbReference>
<dbReference type="AlphaFoldDB" id="A0A4Y2QTR2"/>
<sequence length="121" mass="13661">MMQILLEESSTTTPFVKMLGPLEITFIDFAIEKNIMNLSTLLPARSSSPIHRRIELQSFGVCNGNPARFTRYYEDTACTSKVVVKSFYIYYTSCSIRSPTSKNHVVILCVIPAHFALTPYS</sequence>
<keyword evidence="2" id="KW-1185">Reference proteome</keyword>
<accession>A0A4Y2QTR2</accession>
<organism evidence="1 2">
    <name type="scientific">Araneus ventricosus</name>
    <name type="common">Orbweaver spider</name>
    <name type="synonym">Epeira ventricosa</name>
    <dbReference type="NCBI Taxonomy" id="182803"/>
    <lineage>
        <taxon>Eukaryota</taxon>
        <taxon>Metazoa</taxon>
        <taxon>Ecdysozoa</taxon>
        <taxon>Arthropoda</taxon>
        <taxon>Chelicerata</taxon>
        <taxon>Arachnida</taxon>
        <taxon>Araneae</taxon>
        <taxon>Araneomorphae</taxon>
        <taxon>Entelegynae</taxon>
        <taxon>Araneoidea</taxon>
        <taxon>Araneidae</taxon>
        <taxon>Araneus</taxon>
    </lineage>
</organism>
<dbReference type="EMBL" id="BGPR01014794">
    <property type="protein sequence ID" value="GBN66718.1"/>
    <property type="molecule type" value="Genomic_DNA"/>
</dbReference>
<name>A0A4Y2QTR2_ARAVE</name>
<comment type="caution">
    <text evidence="1">The sequence shown here is derived from an EMBL/GenBank/DDBJ whole genome shotgun (WGS) entry which is preliminary data.</text>
</comment>
<reference evidence="1 2" key="1">
    <citation type="journal article" date="2019" name="Sci. Rep.">
        <title>Orb-weaving spider Araneus ventricosus genome elucidates the spidroin gene catalogue.</title>
        <authorList>
            <person name="Kono N."/>
            <person name="Nakamura H."/>
            <person name="Ohtoshi R."/>
            <person name="Moran D.A.P."/>
            <person name="Shinohara A."/>
            <person name="Yoshida Y."/>
            <person name="Fujiwara M."/>
            <person name="Mori M."/>
            <person name="Tomita M."/>
            <person name="Arakawa K."/>
        </authorList>
    </citation>
    <scope>NUCLEOTIDE SEQUENCE [LARGE SCALE GENOMIC DNA]</scope>
</reference>